<accession>A0A9P4LC99</accession>
<dbReference type="Proteomes" id="UP000800039">
    <property type="component" value="Unassembled WGS sequence"/>
</dbReference>
<reference evidence="1" key="1">
    <citation type="submission" date="2020-01" db="EMBL/GenBank/DDBJ databases">
        <authorList>
            <consortium name="DOE Joint Genome Institute"/>
            <person name="Haridas S."/>
            <person name="Albert R."/>
            <person name="Binder M."/>
            <person name="Bloem J."/>
            <person name="Labutti K."/>
            <person name="Salamov A."/>
            <person name="Andreopoulos B."/>
            <person name="Baker S.E."/>
            <person name="Barry K."/>
            <person name="Bills G."/>
            <person name="Bluhm B.H."/>
            <person name="Cannon C."/>
            <person name="Castanera R."/>
            <person name="Culley D.E."/>
            <person name="Daum C."/>
            <person name="Ezra D."/>
            <person name="Gonzalez J.B."/>
            <person name="Henrissat B."/>
            <person name="Kuo A."/>
            <person name="Liang C."/>
            <person name="Lipzen A."/>
            <person name="Lutzoni F."/>
            <person name="Magnuson J."/>
            <person name="Mondo S."/>
            <person name="Nolan M."/>
            <person name="Ohm R."/>
            <person name="Pangilinan J."/>
            <person name="Park H.-J."/>
            <person name="Ramirez L."/>
            <person name="Alfaro M."/>
            <person name="Sun H."/>
            <person name="Tritt A."/>
            <person name="Yoshinaga Y."/>
            <person name="Zwiers L.-H."/>
            <person name="Turgeon B.G."/>
            <person name="Goodwin S.B."/>
            <person name="Spatafora J.W."/>
            <person name="Crous P.W."/>
            <person name="Grigoriev I.V."/>
        </authorList>
    </citation>
    <scope>NUCLEOTIDE SEQUENCE</scope>
    <source>
        <strain evidence="1">CBS 394.84</strain>
    </source>
</reference>
<evidence type="ECO:0000313" key="2">
    <source>
        <dbReference type="Proteomes" id="UP000800039"/>
    </source>
</evidence>
<dbReference type="AlphaFoldDB" id="A0A9P4LC99"/>
<evidence type="ECO:0000313" key="1">
    <source>
        <dbReference type="EMBL" id="KAF1850491.1"/>
    </source>
</evidence>
<name>A0A9P4LC99_9PLEO</name>
<proteinExistence type="predicted"/>
<dbReference type="RefSeq" id="XP_040793054.1">
    <property type="nucleotide sequence ID" value="XM_040931508.1"/>
</dbReference>
<sequence length="154" mass="17597">MRTPVTIWEGARLANESTILVASVVNAGWILRFEGSWEVRGWYNKLALWPSAVLSHHQANRYASHYIDIVLEYTSHIAVAIYYTSRLEPSHLKIQNDTTTFNPTRDTTHHIQHVLIKSSQHEPTLRKGRHVDKIHFNNGLYKSASSICVPIKAV</sequence>
<comment type="caution">
    <text evidence="1">The sequence shown here is derived from an EMBL/GenBank/DDBJ whole genome shotgun (WGS) entry which is preliminary data.</text>
</comment>
<protein>
    <submittedName>
        <fullName evidence="1">Uncharacterized protein</fullName>
    </submittedName>
</protein>
<keyword evidence="2" id="KW-1185">Reference proteome</keyword>
<dbReference type="GeneID" id="63848760"/>
<organism evidence="1 2">
    <name type="scientific">Cucurbitaria berberidis CBS 394.84</name>
    <dbReference type="NCBI Taxonomy" id="1168544"/>
    <lineage>
        <taxon>Eukaryota</taxon>
        <taxon>Fungi</taxon>
        <taxon>Dikarya</taxon>
        <taxon>Ascomycota</taxon>
        <taxon>Pezizomycotina</taxon>
        <taxon>Dothideomycetes</taxon>
        <taxon>Pleosporomycetidae</taxon>
        <taxon>Pleosporales</taxon>
        <taxon>Pleosporineae</taxon>
        <taxon>Cucurbitariaceae</taxon>
        <taxon>Cucurbitaria</taxon>
    </lineage>
</organism>
<gene>
    <name evidence="1" type="ORF">K460DRAFT_350547</name>
</gene>
<dbReference type="EMBL" id="ML976614">
    <property type="protein sequence ID" value="KAF1850491.1"/>
    <property type="molecule type" value="Genomic_DNA"/>
</dbReference>